<sequence length="163" mass="17237">MKMEEANEIARFLGVSVADVLVHAGVSIGLEEQSTNILLAAIIDERGVMEMLADPKPLPQAVIERAQASITVHGNSRIIGAQIRALKGPLSVMDDAVVLFRQADSIDPAAIGALSICRARDGKQFLAKIERARKTGEASVICATGEPKEVSLEAATPVLAMIP</sequence>
<reference evidence="2" key="1">
    <citation type="submission" date="2016-10" db="EMBL/GenBank/DDBJ databases">
        <authorList>
            <person name="Varghese N."/>
            <person name="Submissions S."/>
        </authorList>
    </citation>
    <scope>NUCLEOTIDE SEQUENCE [LARGE SCALE GENOMIC DNA]</scope>
    <source>
        <strain evidence="2">CGMCC 1.11022</strain>
    </source>
</reference>
<protein>
    <submittedName>
        <fullName evidence="1">Uncharacterized protein</fullName>
    </submittedName>
</protein>
<proteinExistence type="predicted"/>
<keyword evidence="2" id="KW-1185">Reference proteome</keyword>
<dbReference type="Proteomes" id="UP000198894">
    <property type="component" value="Unassembled WGS sequence"/>
</dbReference>
<dbReference type="EMBL" id="FNEE01000026">
    <property type="protein sequence ID" value="SDL06532.1"/>
    <property type="molecule type" value="Genomic_DNA"/>
</dbReference>
<name>A0A1G9H109_9HYPH</name>
<gene>
    <name evidence="1" type="ORF">SAMN05428953_12632</name>
</gene>
<accession>A0A1G9H109</accession>
<evidence type="ECO:0000313" key="2">
    <source>
        <dbReference type="Proteomes" id="UP000198894"/>
    </source>
</evidence>
<organism evidence="1 2">
    <name type="scientific">Mesorhizobium muleiense</name>
    <dbReference type="NCBI Taxonomy" id="1004279"/>
    <lineage>
        <taxon>Bacteria</taxon>
        <taxon>Pseudomonadati</taxon>
        <taxon>Pseudomonadota</taxon>
        <taxon>Alphaproteobacteria</taxon>
        <taxon>Hyphomicrobiales</taxon>
        <taxon>Phyllobacteriaceae</taxon>
        <taxon>Mesorhizobium</taxon>
    </lineage>
</organism>
<dbReference type="AlphaFoldDB" id="A0A1G9H109"/>
<evidence type="ECO:0000313" key="1">
    <source>
        <dbReference type="EMBL" id="SDL06532.1"/>
    </source>
</evidence>